<dbReference type="SUPFAM" id="SSF81631">
    <property type="entry name" value="PAP/OAS1 substrate-binding domain"/>
    <property type="match status" value="1"/>
</dbReference>
<dbReference type="InterPro" id="IPR043519">
    <property type="entry name" value="NT_sf"/>
</dbReference>
<protein>
    <recommendedName>
        <fullName evidence="3">Polymerase nucleotidyl transferase domain-containing protein</fullName>
    </recommendedName>
</protein>
<dbReference type="KEGG" id="bon:A361_17345"/>
<proteinExistence type="predicted"/>
<gene>
    <name evidence="1" type="ORF">A361_17345</name>
</gene>
<dbReference type="SUPFAM" id="SSF81301">
    <property type="entry name" value="Nucleotidyltransferase"/>
    <property type="match status" value="1"/>
</dbReference>
<dbReference type="Gene3D" id="1.20.120.330">
    <property type="entry name" value="Nucleotidyltransferases domain 2"/>
    <property type="match status" value="1"/>
</dbReference>
<dbReference type="AlphaFoldDB" id="A0A161JUI9"/>
<dbReference type="EMBL" id="CP015506">
    <property type="protein sequence ID" value="AND40841.1"/>
    <property type="molecule type" value="Genomic_DNA"/>
</dbReference>
<dbReference type="InterPro" id="IPR007530">
    <property type="entry name" value="Aminoglycoside_adenylylTfrase"/>
</dbReference>
<evidence type="ECO:0008006" key="3">
    <source>
        <dbReference type="Google" id="ProtNLM"/>
    </source>
</evidence>
<dbReference type="eggNOG" id="ENOG502ZAIF">
    <property type="taxonomic scope" value="Bacteria"/>
</dbReference>
<dbReference type="Proteomes" id="UP000077856">
    <property type="component" value="Chromosome"/>
</dbReference>
<dbReference type="Pfam" id="PF04439">
    <property type="entry name" value="Adenyl_transf"/>
    <property type="match status" value="1"/>
</dbReference>
<evidence type="ECO:0000313" key="1">
    <source>
        <dbReference type="EMBL" id="AND40841.1"/>
    </source>
</evidence>
<accession>A0A161JUI9</accession>
<evidence type="ECO:0000313" key="2">
    <source>
        <dbReference type="Proteomes" id="UP000077856"/>
    </source>
</evidence>
<organism evidence="1 2">
    <name type="scientific">Cytobacillus oceanisediminis 2691</name>
    <dbReference type="NCBI Taxonomy" id="1196031"/>
    <lineage>
        <taxon>Bacteria</taxon>
        <taxon>Bacillati</taxon>
        <taxon>Bacillota</taxon>
        <taxon>Bacilli</taxon>
        <taxon>Bacillales</taxon>
        <taxon>Bacillaceae</taxon>
        <taxon>Cytobacillus</taxon>
    </lineage>
</organism>
<reference evidence="1 2" key="1">
    <citation type="submission" date="2016-04" db="EMBL/GenBank/DDBJ databases">
        <title>Complete genome sequence of Bacillus oceanisediminis strain 2691.</title>
        <authorList>
            <person name="Jeong H."/>
            <person name="Kim H.J."/>
            <person name="Lee D.-W."/>
        </authorList>
    </citation>
    <scope>NUCLEOTIDE SEQUENCE [LARGE SCALE GENOMIC DNA]</scope>
    <source>
        <strain evidence="1 2">2691</strain>
    </source>
</reference>
<dbReference type="RefSeq" id="WP_009333646.1">
    <property type="nucleotide sequence ID" value="NZ_CP015506.1"/>
</dbReference>
<name>A0A161JUI9_9BACI</name>
<dbReference type="STRING" id="1196031.A361_17345"/>
<sequence>MGLYAKYKGRDSELPRHRERIMHSIEKDLILDQNVLSVFYGGSIGENSTDLFSDIDLRIIVNDKVFEEYRLNKKERAKKWGNVLFFEDNPRASHTVAHYINFIKVDAFYYRSQQLQPSVWLQNIKIVHDMAGVMLALSEKSKGLTYQPALEEVESWRNKFFAYVHEIYRRVSRGEIYYALHCLDNLRLSIVTAWHMEAGLQPNTFGDWARLQGTRSKLETWQLKLLEEWFSSPEPSEIMKVMTSMFPEFRRVHACLCHKVGLEENDVLAEKVLGMVNLDKESRRDQWRK</sequence>
<dbReference type="Gene3D" id="3.30.460.10">
    <property type="entry name" value="Beta Polymerase, domain 2"/>
    <property type="match status" value="1"/>
</dbReference>